<feature type="domain" description="DUF6606" evidence="9">
    <location>
        <begin position="56"/>
        <end position="328"/>
    </location>
</feature>
<sequence>MVGYRAGISFWRPIFVSYCCDTTATTSTIQRIHLLLVVFTNLRQAMEFLADTTAYLYHHVVLPPKLPQQDDRSTGNDTVLLEAVVQALKTLKDHVKNEHVGPVIAAIATVENLRSSRDEHGLTNQAKLQSVLAKVTNSQTDGAIPVEIREQNAGIFVSRYGDKVQFEFFELSPTNEAAMKSGRLIRSFPGYAASIPVTKMARNVKLLQSISSTLAKMTSQKVPSFQPQITKNGKSMAEERDTTDPGIVTNLYMNTIAAFGELTVAERIKKHTREEVLWDDCLSPWRRSPLWLLLRVSLQLLFVHEASGTLHEDGLYKAFMIFMSAQLLGLAQRDWKSLGSEPIQAISAKLMRRLRKFKALKQFEYLEASWIDHIDASILNAHRFIDQHWHDLVKNTEGNINTSVIAGLQPENDLDMYLWGLDAFLSQITSRKQEHNSSTYVPTSLYPKFNTSDLPINLDDPDDYKHFRLAALEHWVEHNLSDWTRNHLYDSNACEQLRMLMGIYYNIANTAYDQSPIAMSVMYLTLAELWVSCDRCACAIYPMLTSYDPEVNLTEFQSLVLPLKSQLGRLNTVEGYVDSRHRKATQGRPSVYRDFGEPSSFAVRYFDQCKSLQSTLENIEHDATISRKNKCEELEHLKVLYRQYMHTYNNTGCSYRTVVTNRYHGYTTKVHDYNCGRCMAKNNADNLSISIYEWPLSSSKSVAKATVFELKVPEAFSNWRDASAHFITTVLGCREKTPVKPRFYYTLENHHGLSSALSAHYSKRVIMPLSEVKSHTVTHRKNMKAVQNLNENDVCLENALQYRYYNTISAQFNIAMPICTEEIPKRCMYKMPQQSKTLERFMYRLPSSPNGLPANEVIASLSDCPAHLSIEEYKALCALSLGNHILHSNILTQLAVPTVDFSKVESQCIVFQAVHQAGLPKHCIERATHHILKEACFGRALMDQLETALDRIEENWESWRASATFSLLARRVLNLTTAQEVRSRAFGYLIRLRSVCLKWFLRLKQRAAESTADDQRTELYSRAAEIALVCTSTYDVEEDDFGSILEHESAISILMQASIIIQENIDFVQSENEVLLRSTTLSWRWMMYRIVPKLHDRILSNGKSLSDAVTANWAAFDPTSENPWTSLGGHKEHWLQTTSGSLSVHINLLTGELLVNGLPLSRLPAEYMSHHMYKPLFQKSALEVVPTSESGMRFSAKSPYHDYELHFGMKNNDMLVVAYGNSTKLDLIPSRTLQSQLPDAFLTNYIHWYDHKRQELIFRSRDSPWESAPEEWRLVRNAHNSAWRLIKGCEILISLGSQSEKMLSKILRSLEDAKHIHAKLDTTTQMINVELPRLQLGFYIKQGGDSIYSSQYRDMTVDENQSIGTLVGLASKLVLKHEHTAERLVLIPSPKTFDTSSIIYFSVHHSGHHPTVSINKGNVHKVYAYTMDTDLGRLLDTSEMQSRLFLSYLHAITSGCLPDPLTYCTGTESSLEILWSAAVHSFDILTPANVELLCRIAELSAKRKWYPENLRVMQNIEWDERLPSLSQHGSFRMTVSDLLDQAAKMRLFHPDNDVFASIDKAQQKLSSLSDCHLEQRDMIRSSTFRVAGFGAEKFTTAHDIEYRSRDIVQNERGRHAFIAGILALRDEAALHSCILDLKENLVRKHFRSATVHGVDDSFDPNNLGYDSEWLEDHSKHFVANWCTLHRTLPSASNRYSLATWLCTMAFAKDVDMVAIQALLAFSRLQEMAAVQLPAASRFDLAQGDQYDAQKIRSILVQNTKSFDTSAEATSPRMNNETSEQHERRIEALFDSQKYKAIEGVAEKLRNQASVQAPYVESKLEYTRYLNLSKAMVRIQDCFKSWYDNRQFLDYLGQSKKVLARQNVSSVPQPRYGLALPHTKAGLDSDGRFFSVRSILALSTPPTSQHVSDLNFPTSPSEPQITIAKTPERIMHSQRMERLEDLCQHLIAYSESKCEREYVDHLRMSCKAFEKHLNTNYAHQDLVVNAATVLQEYLGECGKHLHKIASSFEGLFSSEIEFQTQHAPRFSPTFWLSLLHRDRFEHLPEDWKEVIIQYALAITNLQRAQRLVRLSSKPVELIEELQHIGHSNWDVRQFPETLLLEAESGILVRKEQEYIASQMRSPKDGQNVVLQLLMGGGKSTTIVPILSAHHGDKEKLVRVIVAKPQSKQMLQMLVAKLGGMLGRRVYQMPFSRNLRLSANDAQTIRQIYDECIANRGVLLIQPEHILSFKLMAVECVLLDQQETAQSLLSTQEFFDRVSVDCVDESDENFSVKFELIYTMGEQQPIEFAPTRWFIIQDVLTSLASVAARVKKELPDAVDIQDDGNSKFPRIRFLRSDSAARALHLLAVHVVQQGIGIPSRSQPPTMQGAIIRYITQTDLNLDEVNAVEKSKFWTETTKSPLLLLRGLFADGVLRFIFTTKRYRVNFGLDHCRTPSTSLAVPYRSKDSPSPRSEFSHPDVVIILTLLSYYYQGLTDNELFDTIIHILRSDQSVIYYDGFVRTASSTLPKTFRQLAGISIRDRHQCITEVFPSLRYSKNAIDYYLARLVFPKQLKQFPQKLSASGWDLAIKKPHPTAGFSGTNDTLHLLPLNIKHLDLPSQHHTNAQVLSYLLMDETSVEILPVRKIGNATSDGEHLLTFIENLDSDVRVLLDCGASILEQNNRQVAETWLKMRSSDVQAVVYFENEELAVLDRSSRVDSFQTSPYAKMLDSCVVYLDEAHTRGTDLKLPRHYRAALTLGSQLSKDRLTQAAMRMRKLGHGQAITFIVPAEIRTKIYEQTGKPADAQIDACDVLSWAIRETWSDLKRSLPLWAVQGERFERQKNLINGAKTTKDDAAAFLEKEAADLETRYKPRTQDVNRFTQLSNWDMSNPNIGAIISRCRDFEAMNFGSATLSEEQERELAPEIEEERQIERPPRLDALKHQVHEHLRRLVTTGEFVTGLEAWRPAFQALRTTSAGRLTNLKEFPCDLLITLDFMQTVRAPPGSTRASFISDSYQRPVQFVVSVPDSHRPKNVSNLIVISPYEANQLLPLIREHKKVTLHLFAARANVSYAPLDELTLYNIGHEFTPGSVSRSLTMQLNLFAGSLYLRSLNEYNELCDFLGLLQGRAEEGQQVYADGFIDPPAGKWGLTKSPVPFLRVLLMKIRREGEGVEKTHMGKILSGVALDEGDFDTIEY</sequence>
<accession>A0A8H5ZNV1</accession>
<evidence type="ECO:0000313" key="11">
    <source>
        <dbReference type="Proteomes" id="UP000624244"/>
    </source>
</evidence>
<evidence type="ECO:0000256" key="3">
    <source>
        <dbReference type="ARBA" id="ARBA00022670"/>
    </source>
</evidence>
<dbReference type="Proteomes" id="UP000624244">
    <property type="component" value="Unassembled WGS sequence"/>
</dbReference>
<evidence type="ECO:0000256" key="1">
    <source>
        <dbReference type="ARBA" id="ARBA00000707"/>
    </source>
</evidence>
<proteinExistence type="predicted"/>
<dbReference type="EMBL" id="WNKQ01000005">
    <property type="protein sequence ID" value="KAF5851158.1"/>
    <property type="molecule type" value="Genomic_DNA"/>
</dbReference>
<evidence type="ECO:0000313" key="10">
    <source>
        <dbReference type="EMBL" id="KAF5851158.1"/>
    </source>
</evidence>
<comment type="caution">
    <text evidence="10">The sequence shown here is derived from an EMBL/GenBank/DDBJ whole genome shotgun (WGS) entry which is preliminary data.</text>
</comment>
<dbReference type="GO" id="GO:0004843">
    <property type="term" value="F:cysteine-type deubiquitinase activity"/>
    <property type="evidence" value="ECO:0007669"/>
    <property type="project" value="UniProtKB-EC"/>
</dbReference>
<feature type="domain" description="DUF3638" evidence="7">
    <location>
        <begin position="2085"/>
        <end position="2308"/>
    </location>
</feature>
<evidence type="ECO:0000256" key="4">
    <source>
        <dbReference type="ARBA" id="ARBA00022786"/>
    </source>
</evidence>
<keyword evidence="6" id="KW-0788">Thiol protease</keyword>
<keyword evidence="5" id="KW-0378">Hydrolase</keyword>
<evidence type="ECO:0000259" key="8">
    <source>
        <dbReference type="Pfam" id="PF12359"/>
    </source>
</evidence>
<dbReference type="PANTHER" id="PTHR13367:SF34">
    <property type="match status" value="1"/>
</dbReference>
<dbReference type="Pfam" id="PF12340">
    <property type="entry name" value="DUF3638"/>
    <property type="match status" value="1"/>
</dbReference>
<dbReference type="InterPro" id="IPR022105">
    <property type="entry name" value="DUF3645"/>
</dbReference>
<keyword evidence="4" id="KW-0833">Ubl conjugation pathway</keyword>
<dbReference type="Pfam" id="PF20255">
    <property type="entry name" value="DUF6606"/>
    <property type="match status" value="1"/>
</dbReference>
<evidence type="ECO:0000256" key="5">
    <source>
        <dbReference type="ARBA" id="ARBA00022801"/>
    </source>
</evidence>
<dbReference type="Pfam" id="PF12359">
    <property type="entry name" value="DUF3645"/>
    <property type="match status" value="1"/>
</dbReference>
<dbReference type="InterPro" id="IPR046541">
    <property type="entry name" value="DUF6606"/>
</dbReference>
<reference evidence="10" key="1">
    <citation type="submission" date="2019-11" db="EMBL/GenBank/DDBJ databases">
        <title>Bipolaris sorokiniana Genome sequencing.</title>
        <authorList>
            <person name="Wang H."/>
        </authorList>
    </citation>
    <scope>NUCLEOTIDE SEQUENCE</scope>
</reference>
<dbReference type="EC" id="3.4.19.12" evidence="2"/>
<gene>
    <name evidence="10" type="ORF">GGP41_003980</name>
</gene>
<keyword evidence="3" id="KW-0645">Protease</keyword>
<comment type="catalytic activity">
    <reaction evidence="1">
        <text>Thiol-dependent hydrolysis of ester, thioester, amide, peptide and isopeptide bonds formed by the C-terminal Gly of ubiquitin (a 76-residue protein attached to proteins as an intracellular targeting signal).</text>
        <dbReference type="EC" id="3.4.19.12"/>
    </reaction>
</comment>
<evidence type="ECO:0000259" key="7">
    <source>
        <dbReference type="Pfam" id="PF12340"/>
    </source>
</evidence>
<protein>
    <recommendedName>
        <fullName evidence="2">ubiquitinyl hydrolase 1</fullName>
        <ecNumber evidence="2">3.4.19.12</ecNumber>
    </recommendedName>
</protein>
<dbReference type="GO" id="GO:0006508">
    <property type="term" value="P:proteolysis"/>
    <property type="evidence" value="ECO:0007669"/>
    <property type="project" value="UniProtKB-KW"/>
</dbReference>
<dbReference type="InterPro" id="IPR022099">
    <property type="entry name" value="DUF3638"/>
</dbReference>
<evidence type="ECO:0000256" key="2">
    <source>
        <dbReference type="ARBA" id="ARBA00012759"/>
    </source>
</evidence>
<evidence type="ECO:0000259" key="9">
    <source>
        <dbReference type="Pfam" id="PF20255"/>
    </source>
</evidence>
<organism evidence="10 11">
    <name type="scientific">Cochliobolus sativus</name>
    <name type="common">Common root rot and spot blotch fungus</name>
    <name type="synonym">Bipolaris sorokiniana</name>
    <dbReference type="NCBI Taxonomy" id="45130"/>
    <lineage>
        <taxon>Eukaryota</taxon>
        <taxon>Fungi</taxon>
        <taxon>Dikarya</taxon>
        <taxon>Ascomycota</taxon>
        <taxon>Pezizomycotina</taxon>
        <taxon>Dothideomycetes</taxon>
        <taxon>Pleosporomycetidae</taxon>
        <taxon>Pleosporales</taxon>
        <taxon>Pleosporineae</taxon>
        <taxon>Pleosporaceae</taxon>
        <taxon>Bipolaris</taxon>
    </lineage>
</organism>
<feature type="domain" description="DUF3645" evidence="8">
    <location>
        <begin position="2430"/>
        <end position="2462"/>
    </location>
</feature>
<name>A0A8H5ZNV1_COCSA</name>
<dbReference type="PANTHER" id="PTHR13367">
    <property type="entry name" value="UBIQUITIN THIOESTERASE"/>
    <property type="match status" value="1"/>
</dbReference>
<evidence type="ECO:0000256" key="6">
    <source>
        <dbReference type="ARBA" id="ARBA00022807"/>
    </source>
</evidence>
<dbReference type="InterPro" id="IPR051346">
    <property type="entry name" value="OTU_Deubiquitinase"/>
</dbReference>